<evidence type="ECO:0000256" key="3">
    <source>
        <dbReference type="ARBA" id="ARBA00022801"/>
    </source>
</evidence>
<reference evidence="8" key="1">
    <citation type="submission" date="2018-10" db="EMBL/GenBank/DDBJ databases">
        <title>Schaedlerella arabinophila gen. nov. sp. nov., isolated from the mouse intestinal tract and comparative analysis with the genome of the closely related altered Schaedler flora strain ASF502.</title>
        <authorList>
            <person name="Miyake S."/>
            <person name="Soh M."/>
            <person name="Seedorf H."/>
        </authorList>
    </citation>
    <scope>NUCLEOTIDE SEQUENCE [LARGE SCALE GENOMIC DNA]</scope>
    <source>
        <strain evidence="8">DSM 106076</strain>
    </source>
</reference>
<reference evidence="7 10" key="2">
    <citation type="submission" date="2019-07" db="EMBL/GenBank/DDBJ databases">
        <title>Draft genome sequences of 15 bacterial species constituting the stable defined intestinal microbiota of the GM15 gnotobiotic mouse model.</title>
        <authorList>
            <person name="Elie C."/>
            <person name="Mathieu A."/>
            <person name="Saliou A."/>
            <person name="Darnaud M."/>
            <person name="Leulier F."/>
            <person name="Tamellini A."/>
        </authorList>
    </citation>
    <scope>NUCLEOTIDE SEQUENCE [LARGE SCALE GENOMIC DNA]</scope>
    <source>
        <strain evidence="10">ASF 502</strain>
        <strain evidence="7">MD300</strain>
    </source>
</reference>
<dbReference type="RefSeq" id="WP_004079079.1">
    <property type="nucleotide sequence ID" value="NZ_CASCYM010000019.1"/>
</dbReference>
<keyword evidence="1" id="KW-0690">Ribosome biogenesis</keyword>
<dbReference type="Proteomes" id="UP000274920">
    <property type="component" value="Unassembled WGS sequence"/>
</dbReference>
<gene>
    <name evidence="8" type="ORF">EBB54_09160</name>
    <name evidence="7" type="ORF">FMM80_19555</name>
</gene>
<evidence type="ECO:0000256" key="2">
    <source>
        <dbReference type="ARBA" id="ARBA00022670"/>
    </source>
</evidence>
<keyword evidence="2 8" id="KW-0645">Protease</keyword>
<keyword evidence="4" id="KW-0788">Thiol protease</keyword>
<evidence type="ECO:0000313" key="8">
    <source>
        <dbReference type="EMBL" id="RRK31516.1"/>
    </source>
</evidence>
<dbReference type="GO" id="GO:0042254">
    <property type="term" value="P:ribosome biogenesis"/>
    <property type="evidence" value="ECO:0007669"/>
    <property type="project" value="UniProtKB-KW"/>
</dbReference>
<dbReference type="GO" id="GO:0006508">
    <property type="term" value="P:proteolysis"/>
    <property type="evidence" value="ECO:0007669"/>
    <property type="project" value="UniProtKB-KW"/>
</dbReference>
<comment type="caution">
    <text evidence="8">The sequence shown here is derived from an EMBL/GenBank/DDBJ whole genome shotgun (WGS) entry which is preliminary data.</text>
</comment>
<accession>N2ABL3</accession>
<evidence type="ECO:0000256" key="1">
    <source>
        <dbReference type="ARBA" id="ARBA00022517"/>
    </source>
</evidence>
<evidence type="ECO:0000313" key="9">
    <source>
        <dbReference type="Proteomes" id="UP000274920"/>
    </source>
</evidence>
<evidence type="ECO:0000256" key="5">
    <source>
        <dbReference type="ARBA" id="ARBA00044503"/>
    </source>
</evidence>
<dbReference type="InterPro" id="IPR036764">
    <property type="entry name" value="Peptidase_Prp_sf"/>
</dbReference>
<dbReference type="Proteomes" id="UP000474104">
    <property type="component" value="Unassembled WGS sequence"/>
</dbReference>
<name>N2ABL3_9FIRM</name>
<sequence length="110" mass="12615">MIRITIYVNEHHVYTGFDVKGHAEFSDPGKDVVCAAVSMLVINTMNAMEAFTEDETSHVSDEEEGTIEFRFRRRPSHDADLLINTMILGLESLEENSEYEPYIDIIFKEV</sequence>
<dbReference type="eggNOG" id="COG2868">
    <property type="taxonomic scope" value="Bacteria"/>
</dbReference>
<accession>A0A3R8KWT5</accession>
<evidence type="ECO:0000256" key="6">
    <source>
        <dbReference type="ARBA" id="ARBA00044538"/>
    </source>
</evidence>
<keyword evidence="9" id="KW-1185">Reference proteome</keyword>
<dbReference type="InterPro" id="IPR007422">
    <property type="entry name" value="Peptidase_Prp"/>
</dbReference>
<dbReference type="HOGENOM" id="CLU_140910_1_1_9"/>
<dbReference type="EMBL" id="RHJS01000002">
    <property type="protein sequence ID" value="RRK31516.1"/>
    <property type="molecule type" value="Genomic_DNA"/>
</dbReference>
<dbReference type="SUPFAM" id="SSF118010">
    <property type="entry name" value="TM1457-like"/>
    <property type="match status" value="1"/>
</dbReference>
<dbReference type="PANTHER" id="PTHR39178">
    <property type="entry name" value="HYPOTHETICAL RIBOSOME-ASSOCIATED PROTEIN"/>
    <property type="match status" value="1"/>
</dbReference>
<dbReference type="STRING" id="2044587.C824_02266"/>
<organism evidence="8 9">
    <name type="scientific">Schaedlerella arabinosiphila</name>
    <dbReference type="NCBI Taxonomy" id="2044587"/>
    <lineage>
        <taxon>Bacteria</taxon>
        <taxon>Bacillati</taxon>
        <taxon>Bacillota</taxon>
        <taxon>Clostridia</taxon>
        <taxon>Lachnospirales</taxon>
        <taxon>Lachnospiraceae</taxon>
        <taxon>Schaedlerella</taxon>
    </lineage>
</organism>
<evidence type="ECO:0000256" key="4">
    <source>
        <dbReference type="ARBA" id="ARBA00022807"/>
    </source>
</evidence>
<dbReference type="OrthoDB" id="48998at2"/>
<protein>
    <recommendedName>
        <fullName evidence="6">Ribosomal processing cysteine protease Prp</fullName>
    </recommendedName>
</protein>
<comment type="similarity">
    <text evidence="5">Belongs to the Prp family.</text>
</comment>
<dbReference type="EMBL" id="VIRB01000119">
    <property type="protein sequence ID" value="NDO70724.1"/>
    <property type="molecule type" value="Genomic_DNA"/>
</dbReference>
<dbReference type="PANTHER" id="PTHR39178:SF1">
    <property type="entry name" value="RIBOSOMAL-PROCESSING CYSTEINE PROTEASE PRP"/>
    <property type="match status" value="1"/>
</dbReference>
<dbReference type="Pfam" id="PF04327">
    <property type="entry name" value="Peptidase_Prp"/>
    <property type="match status" value="1"/>
</dbReference>
<evidence type="ECO:0000313" key="10">
    <source>
        <dbReference type="Proteomes" id="UP000474104"/>
    </source>
</evidence>
<dbReference type="Gene3D" id="3.30.70.1490">
    <property type="entry name" value="Cysteine protease Prp"/>
    <property type="match status" value="1"/>
</dbReference>
<keyword evidence="3" id="KW-0378">Hydrolase</keyword>
<evidence type="ECO:0000313" key="7">
    <source>
        <dbReference type="EMBL" id="NDO70724.1"/>
    </source>
</evidence>
<dbReference type="AlphaFoldDB" id="N2ABL3"/>
<dbReference type="GO" id="GO:0008234">
    <property type="term" value="F:cysteine-type peptidase activity"/>
    <property type="evidence" value="ECO:0007669"/>
    <property type="project" value="UniProtKB-KW"/>
</dbReference>
<dbReference type="CDD" id="cd16332">
    <property type="entry name" value="Prp-like"/>
    <property type="match status" value="1"/>
</dbReference>
<proteinExistence type="inferred from homology"/>